<dbReference type="InterPro" id="IPR052151">
    <property type="entry name" value="Complex_I_LYR"/>
</dbReference>
<evidence type="ECO:0000256" key="1">
    <source>
        <dbReference type="ARBA" id="ARBA00025757"/>
    </source>
</evidence>
<reference evidence="4" key="1">
    <citation type="journal article" date="2023" name="bioRxiv">
        <title>Scaffold-level genome assemblies of two parasitoid biocontrol wasps reveal the parthenogenesis mechanism and an associated novel virus.</title>
        <authorList>
            <person name="Inwood S."/>
            <person name="Skelly J."/>
            <person name="Guhlin J."/>
            <person name="Harrop T."/>
            <person name="Goldson S."/>
            <person name="Dearden P."/>
        </authorList>
    </citation>
    <scope>NUCLEOTIDE SEQUENCE</scope>
    <source>
        <strain evidence="4">Lincoln</strain>
        <tissue evidence="4">Whole body</tissue>
    </source>
</reference>
<feature type="domain" description="Complex 1 LYR protein" evidence="3">
    <location>
        <begin position="17"/>
        <end position="68"/>
    </location>
</feature>
<dbReference type="PANTHER" id="PTHR47061:SF1">
    <property type="entry name" value="LYR MOTIF-CONTAINING PROTEIN 9"/>
    <property type="match status" value="1"/>
</dbReference>
<evidence type="ECO:0000313" key="4">
    <source>
        <dbReference type="EMBL" id="KAK0174847.1"/>
    </source>
</evidence>
<dbReference type="PANTHER" id="PTHR47061">
    <property type="entry name" value="LYR MOTIF-CONTAINING PROTEIN 9"/>
    <property type="match status" value="1"/>
</dbReference>
<comment type="caution">
    <text evidence="4">The sequence shown here is derived from an EMBL/GenBank/DDBJ whole genome shotgun (WGS) entry which is preliminary data.</text>
</comment>
<accession>A0AA39FS77</accession>
<reference evidence="4" key="2">
    <citation type="submission" date="2023-03" db="EMBL/GenBank/DDBJ databases">
        <authorList>
            <person name="Inwood S.N."/>
            <person name="Skelly J.G."/>
            <person name="Guhlin J."/>
            <person name="Harrop T.W.R."/>
            <person name="Goldson S.G."/>
            <person name="Dearden P.K."/>
        </authorList>
    </citation>
    <scope>NUCLEOTIDE SEQUENCE</scope>
    <source>
        <strain evidence="4">Lincoln</strain>
        <tissue evidence="4">Whole body</tissue>
    </source>
</reference>
<evidence type="ECO:0000256" key="2">
    <source>
        <dbReference type="ARBA" id="ARBA00026234"/>
    </source>
</evidence>
<dbReference type="InterPro" id="IPR045291">
    <property type="entry name" value="Complex1_LYR_LYRM9"/>
</dbReference>
<sequence>MANANAITILQRTVKTPMQLYKFLLRSCNKLPKGPQEFYKHSIKQSFKQHIYEPDPERVKQIMEKSLTDAEWIFKKYNIDLKSLVQPNKS</sequence>
<dbReference type="AlphaFoldDB" id="A0AA39FS77"/>
<dbReference type="Proteomes" id="UP001168972">
    <property type="component" value="Unassembled WGS sequence"/>
</dbReference>
<dbReference type="Pfam" id="PF05347">
    <property type="entry name" value="Complex1_LYR"/>
    <property type="match status" value="1"/>
</dbReference>
<evidence type="ECO:0000313" key="5">
    <source>
        <dbReference type="Proteomes" id="UP001168972"/>
    </source>
</evidence>
<dbReference type="EMBL" id="JAQQBR010000006">
    <property type="protein sequence ID" value="KAK0174847.1"/>
    <property type="molecule type" value="Genomic_DNA"/>
</dbReference>
<gene>
    <name evidence="4" type="ORF">PV327_010570</name>
</gene>
<dbReference type="CDD" id="cd20269">
    <property type="entry name" value="Complex1_LYR_LYRM9"/>
    <property type="match status" value="1"/>
</dbReference>
<organism evidence="4 5">
    <name type="scientific">Microctonus hyperodae</name>
    <name type="common">Parasitoid wasp</name>
    <dbReference type="NCBI Taxonomy" id="165561"/>
    <lineage>
        <taxon>Eukaryota</taxon>
        <taxon>Metazoa</taxon>
        <taxon>Ecdysozoa</taxon>
        <taxon>Arthropoda</taxon>
        <taxon>Hexapoda</taxon>
        <taxon>Insecta</taxon>
        <taxon>Pterygota</taxon>
        <taxon>Neoptera</taxon>
        <taxon>Endopterygota</taxon>
        <taxon>Hymenoptera</taxon>
        <taxon>Apocrita</taxon>
        <taxon>Ichneumonoidea</taxon>
        <taxon>Braconidae</taxon>
        <taxon>Euphorinae</taxon>
        <taxon>Microctonus</taxon>
    </lineage>
</organism>
<comment type="similarity">
    <text evidence="1">Belongs to the complex I LYR family. LYRM9 subfamily.</text>
</comment>
<protein>
    <recommendedName>
        <fullName evidence="2">LYR motif-containing protein 9</fullName>
    </recommendedName>
</protein>
<proteinExistence type="inferred from homology"/>
<evidence type="ECO:0000259" key="3">
    <source>
        <dbReference type="Pfam" id="PF05347"/>
    </source>
</evidence>
<keyword evidence="5" id="KW-1185">Reference proteome</keyword>
<dbReference type="InterPro" id="IPR008011">
    <property type="entry name" value="Complex1_LYR_dom"/>
</dbReference>
<name>A0AA39FS77_MICHY</name>